<sequence>MGNLMKLKVSPTNKILPMSTARKSLRSASVSRPTSPPYSPVEKRPSSLLEVPTSPLMDDKDQTEASNFGLIGAGGDLVLSDNYFTLTMICSHLPRPQIQERSRPSKRSLWPLIQPLLLLQR</sequence>
<dbReference type="EMBL" id="JBJKBG010000011">
    <property type="protein sequence ID" value="KAL3717657.1"/>
    <property type="molecule type" value="Genomic_DNA"/>
</dbReference>
<name>A0ABD3ITB5_EUCGL</name>
<keyword evidence="3" id="KW-1185">Reference proteome</keyword>
<comment type="caution">
    <text evidence="2">The sequence shown here is derived from an EMBL/GenBank/DDBJ whole genome shotgun (WGS) entry which is preliminary data.</text>
</comment>
<dbReference type="Proteomes" id="UP001634007">
    <property type="component" value="Unassembled WGS sequence"/>
</dbReference>
<gene>
    <name evidence="2" type="ORF">ACJRO7_009144</name>
</gene>
<accession>A0ABD3ITB5</accession>
<protein>
    <submittedName>
        <fullName evidence="2">Uncharacterized protein</fullName>
    </submittedName>
</protein>
<organism evidence="2 3">
    <name type="scientific">Eucalyptus globulus</name>
    <name type="common">Tasmanian blue gum</name>
    <dbReference type="NCBI Taxonomy" id="34317"/>
    <lineage>
        <taxon>Eukaryota</taxon>
        <taxon>Viridiplantae</taxon>
        <taxon>Streptophyta</taxon>
        <taxon>Embryophyta</taxon>
        <taxon>Tracheophyta</taxon>
        <taxon>Spermatophyta</taxon>
        <taxon>Magnoliopsida</taxon>
        <taxon>eudicotyledons</taxon>
        <taxon>Gunneridae</taxon>
        <taxon>Pentapetalae</taxon>
        <taxon>rosids</taxon>
        <taxon>malvids</taxon>
        <taxon>Myrtales</taxon>
        <taxon>Myrtaceae</taxon>
        <taxon>Myrtoideae</taxon>
        <taxon>Eucalypteae</taxon>
        <taxon>Eucalyptus</taxon>
    </lineage>
</organism>
<reference evidence="2 3" key="1">
    <citation type="submission" date="2024-11" db="EMBL/GenBank/DDBJ databases">
        <title>Chromosome-level genome assembly of Eucalyptus globulus Labill. provides insights into its genome evolution.</title>
        <authorList>
            <person name="Li X."/>
        </authorList>
    </citation>
    <scope>NUCLEOTIDE SEQUENCE [LARGE SCALE GENOMIC DNA]</scope>
    <source>
        <strain evidence="2">CL2024</strain>
        <tissue evidence="2">Fresh tender leaves</tissue>
    </source>
</reference>
<evidence type="ECO:0000256" key="1">
    <source>
        <dbReference type="SAM" id="MobiDB-lite"/>
    </source>
</evidence>
<dbReference type="AlphaFoldDB" id="A0ABD3ITB5"/>
<proteinExistence type="predicted"/>
<feature type="region of interest" description="Disordered" evidence="1">
    <location>
        <begin position="15"/>
        <end position="58"/>
    </location>
</feature>
<evidence type="ECO:0000313" key="3">
    <source>
        <dbReference type="Proteomes" id="UP001634007"/>
    </source>
</evidence>
<evidence type="ECO:0000313" key="2">
    <source>
        <dbReference type="EMBL" id="KAL3717657.1"/>
    </source>
</evidence>